<sequence length="371" mass="38835">MASQQRFLPLPFFLALAGILFSLWNALGDASALCVTEGCSLFSTYTLAGVSLWWAGVAGFGLLLLLAIPGLAAAGMVCAGLGLVLDCLLLFVMLFTAPCFNCLIIGLLLALTFVSYRAAARRDQRRRADGSLSPLLTVWILLFIVDVGCLARESLDPWALVEPSDGSEAAVRVYFSPSCAACVSLVRSYDEARSGSAAWYPVAENERDLMIIADMRRRMAEDGPEGGASLAAALDASLATAPVRTAPSAQLAPGALLLQFRLWRNAARVLDAGSDRLPFVEFHGAPAVLQTPPPAAETASSPAVPDAVTSPLPFLNVTGFCDGGDAPCDEPVFSGAFGSSAPSGASDASDASDVSRARISLDSLMRGEHSE</sequence>
<accession>A0A9D2HAY5</accession>
<protein>
    <recommendedName>
        <fullName evidence="4">Vitamin K epoxide reductase domain-containing protein</fullName>
    </recommendedName>
</protein>
<reference evidence="2" key="2">
    <citation type="submission" date="2021-04" db="EMBL/GenBank/DDBJ databases">
        <authorList>
            <person name="Gilroy R."/>
        </authorList>
    </citation>
    <scope>NUCLEOTIDE SEQUENCE</scope>
    <source>
        <strain evidence="2">CHK186-16707</strain>
    </source>
</reference>
<evidence type="ECO:0000256" key="1">
    <source>
        <dbReference type="SAM" id="Phobius"/>
    </source>
</evidence>
<evidence type="ECO:0000313" key="3">
    <source>
        <dbReference type="Proteomes" id="UP000824225"/>
    </source>
</evidence>
<name>A0A9D2HAY5_9BACT</name>
<evidence type="ECO:0008006" key="4">
    <source>
        <dbReference type="Google" id="ProtNLM"/>
    </source>
</evidence>
<dbReference type="Proteomes" id="UP000824225">
    <property type="component" value="Unassembled WGS sequence"/>
</dbReference>
<dbReference type="AlphaFoldDB" id="A0A9D2HAY5"/>
<keyword evidence="1" id="KW-0812">Transmembrane</keyword>
<organism evidence="2 3">
    <name type="scientific">Candidatus Mailhella merdigallinarum</name>
    <dbReference type="NCBI Taxonomy" id="2838658"/>
    <lineage>
        <taxon>Bacteria</taxon>
        <taxon>Pseudomonadati</taxon>
        <taxon>Thermodesulfobacteriota</taxon>
        <taxon>Desulfovibrionia</taxon>
        <taxon>Desulfovibrionales</taxon>
        <taxon>Desulfovibrionaceae</taxon>
        <taxon>Mailhella</taxon>
    </lineage>
</organism>
<feature type="transmembrane region" description="Helical" evidence="1">
    <location>
        <begin position="131"/>
        <end position="151"/>
    </location>
</feature>
<comment type="caution">
    <text evidence="2">The sequence shown here is derived from an EMBL/GenBank/DDBJ whole genome shotgun (WGS) entry which is preliminary data.</text>
</comment>
<reference evidence="2" key="1">
    <citation type="journal article" date="2021" name="PeerJ">
        <title>Extensive microbial diversity within the chicken gut microbiome revealed by metagenomics and culture.</title>
        <authorList>
            <person name="Gilroy R."/>
            <person name="Ravi A."/>
            <person name="Getino M."/>
            <person name="Pursley I."/>
            <person name="Horton D.L."/>
            <person name="Alikhan N.F."/>
            <person name="Baker D."/>
            <person name="Gharbi K."/>
            <person name="Hall N."/>
            <person name="Watson M."/>
            <person name="Adriaenssens E.M."/>
            <person name="Foster-Nyarko E."/>
            <person name="Jarju S."/>
            <person name="Secka A."/>
            <person name="Antonio M."/>
            <person name="Oren A."/>
            <person name="Chaudhuri R.R."/>
            <person name="La Ragione R."/>
            <person name="Hildebrand F."/>
            <person name="Pallen M.J."/>
        </authorList>
    </citation>
    <scope>NUCLEOTIDE SEQUENCE</scope>
    <source>
        <strain evidence="2">CHK186-16707</strain>
    </source>
</reference>
<gene>
    <name evidence="2" type="ORF">H9962_01330</name>
</gene>
<keyword evidence="1" id="KW-0472">Membrane</keyword>
<dbReference type="EMBL" id="DXAN01000003">
    <property type="protein sequence ID" value="HJA07823.1"/>
    <property type="molecule type" value="Genomic_DNA"/>
</dbReference>
<evidence type="ECO:0000313" key="2">
    <source>
        <dbReference type="EMBL" id="HJA07823.1"/>
    </source>
</evidence>
<feature type="transmembrane region" description="Helical" evidence="1">
    <location>
        <begin position="88"/>
        <end position="111"/>
    </location>
</feature>
<keyword evidence="1" id="KW-1133">Transmembrane helix</keyword>
<feature type="transmembrane region" description="Helical" evidence="1">
    <location>
        <begin position="52"/>
        <end position="81"/>
    </location>
</feature>
<proteinExistence type="predicted"/>